<sequence length="398" mass="45537">MAAFATIPAGASLRPEKFELKVSEQDLKDFKDLVRLSKLAPETYENTRTDGRYGLTHEWMSQTKAYWETQYDWRQREIYINSFPNFVVDVEDQDGTFRIHFAALFSKRKDAIPLLFLHGWPGSHLEFLKMLDIYRKRYSEDELPYHIIAPSLPGYSLSSGPPLDKDWLIDDMGRVLNSLMVGLGFGSGYIAQGGDIGSFECRVLAALHDECKAIHLNLAMDWVAPEGVDEKDINDAERTGLKRLFEFLTTGSAYSKEHGTRPATIGFVLSASPLSLLAWIGEKFIEWTDTTPTTEDILDSVTLYWFTQSFPRCIYPYRELGRSAHITHGDPKYYCKKPMGFSWFPQELGPVPRAWVEKTGNLVFHRQHTEGGHFAAMEKPELLAQDMDDFVKQIWPVK</sequence>
<dbReference type="InterPro" id="IPR016292">
    <property type="entry name" value="Epoxide_hydrolase"/>
</dbReference>
<evidence type="ECO:0000256" key="1">
    <source>
        <dbReference type="ARBA" id="ARBA00010088"/>
    </source>
</evidence>
<reference evidence="5 6" key="1">
    <citation type="submission" date="2017-03" db="EMBL/GenBank/DDBJ databases">
        <title>Genomes of endolithic fungi from Antarctica.</title>
        <authorList>
            <person name="Coleine C."/>
            <person name="Masonjones S."/>
            <person name="Stajich J.E."/>
        </authorList>
    </citation>
    <scope>NUCLEOTIDE SEQUENCE [LARGE SCALE GENOMIC DNA]</scope>
    <source>
        <strain evidence="5 6">CCFEE 6314</strain>
    </source>
</reference>
<name>A0A438NC42_EXOME</name>
<dbReference type="GO" id="GO:0004301">
    <property type="term" value="F:epoxide hydrolase activity"/>
    <property type="evidence" value="ECO:0007669"/>
    <property type="project" value="TreeGrafter"/>
</dbReference>
<dbReference type="OrthoDB" id="7130006at2759"/>
<dbReference type="InterPro" id="IPR029058">
    <property type="entry name" value="AB_hydrolase_fold"/>
</dbReference>
<feature type="active site" description="Proton acceptor" evidence="3">
    <location>
        <position position="373"/>
    </location>
</feature>
<dbReference type="Proteomes" id="UP000288859">
    <property type="component" value="Unassembled WGS sequence"/>
</dbReference>
<evidence type="ECO:0000313" key="5">
    <source>
        <dbReference type="EMBL" id="RVX73342.1"/>
    </source>
</evidence>
<gene>
    <name evidence="5" type="ORF">B0A52_02984</name>
</gene>
<keyword evidence="2" id="KW-0378">Hydrolase</keyword>
<evidence type="ECO:0000256" key="3">
    <source>
        <dbReference type="PIRSR" id="PIRSR001112-1"/>
    </source>
</evidence>
<evidence type="ECO:0000313" key="6">
    <source>
        <dbReference type="Proteomes" id="UP000288859"/>
    </source>
</evidence>
<dbReference type="InterPro" id="IPR000639">
    <property type="entry name" value="Epox_hydrolase-like"/>
</dbReference>
<comment type="caution">
    <text evidence="5">The sequence shown here is derived from an EMBL/GenBank/DDBJ whole genome shotgun (WGS) entry which is preliminary data.</text>
</comment>
<organism evidence="5 6">
    <name type="scientific">Exophiala mesophila</name>
    <name type="common">Black yeast-like fungus</name>
    <dbReference type="NCBI Taxonomy" id="212818"/>
    <lineage>
        <taxon>Eukaryota</taxon>
        <taxon>Fungi</taxon>
        <taxon>Dikarya</taxon>
        <taxon>Ascomycota</taxon>
        <taxon>Pezizomycotina</taxon>
        <taxon>Eurotiomycetes</taxon>
        <taxon>Chaetothyriomycetidae</taxon>
        <taxon>Chaetothyriales</taxon>
        <taxon>Herpotrichiellaceae</taxon>
        <taxon>Exophiala</taxon>
    </lineage>
</organism>
<accession>A0A438NC42</accession>
<feature type="active site" description="Nucleophile" evidence="3">
    <location>
        <position position="195"/>
    </location>
</feature>
<proteinExistence type="inferred from homology"/>
<dbReference type="PANTHER" id="PTHR21661:SF39">
    <property type="entry name" value="HYDROLASE, PUTATIVE (AFU_ORTHOLOGUE AFUA_3G08960)-RELATED"/>
    <property type="match status" value="1"/>
</dbReference>
<dbReference type="InterPro" id="IPR010497">
    <property type="entry name" value="Epoxide_hydro_N"/>
</dbReference>
<dbReference type="Pfam" id="PF06441">
    <property type="entry name" value="EHN"/>
    <property type="match status" value="1"/>
</dbReference>
<feature type="active site" description="Proton donor" evidence="3">
    <location>
        <position position="317"/>
    </location>
</feature>
<dbReference type="GO" id="GO:0097176">
    <property type="term" value="P:epoxide metabolic process"/>
    <property type="evidence" value="ECO:0007669"/>
    <property type="project" value="TreeGrafter"/>
</dbReference>
<feature type="domain" description="Epoxide hydrolase N-terminal" evidence="4">
    <location>
        <begin position="16"/>
        <end position="127"/>
    </location>
</feature>
<dbReference type="Gene3D" id="3.40.50.1820">
    <property type="entry name" value="alpha/beta hydrolase"/>
    <property type="match status" value="1"/>
</dbReference>
<dbReference type="SUPFAM" id="SSF53474">
    <property type="entry name" value="alpha/beta-Hydrolases"/>
    <property type="match status" value="1"/>
</dbReference>
<dbReference type="AlphaFoldDB" id="A0A438NC42"/>
<evidence type="ECO:0000256" key="2">
    <source>
        <dbReference type="ARBA" id="ARBA00022801"/>
    </source>
</evidence>
<evidence type="ECO:0000259" key="4">
    <source>
        <dbReference type="Pfam" id="PF06441"/>
    </source>
</evidence>
<dbReference type="PANTHER" id="PTHR21661">
    <property type="entry name" value="EPOXIDE HYDROLASE 1-RELATED"/>
    <property type="match status" value="1"/>
</dbReference>
<comment type="similarity">
    <text evidence="1">Belongs to the peptidase S33 family.</text>
</comment>
<dbReference type="VEuPathDB" id="FungiDB:PV10_08679"/>
<protein>
    <recommendedName>
        <fullName evidence="4">Epoxide hydrolase N-terminal domain-containing protein</fullName>
    </recommendedName>
</protein>
<dbReference type="PIRSF" id="PIRSF001112">
    <property type="entry name" value="Epoxide_hydrolase"/>
    <property type="match status" value="1"/>
</dbReference>
<dbReference type="PRINTS" id="PR00412">
    <property type="entry name" value="EPOXHYDRLASE"/>
</dbReference>
<dbReference type="EMBL" id="NAJM01000008">
    <property type="protein sequence ID" value="RVX73342.1"/>
    <property type="molecule type" value="Genomic_DNA"/>
</dbReference>